<name>I7M496_TETTS</name>
<reference evidence="2" key="1">
    <citation type="journal article" date="2006" name="PLoS Biol.">
        <title>Macronuclear genome sequence of the ciliate Tetrahymena thermophila, a model eukaryote.</title>
        <authorList>
            <person name="Eisen J.A."/>
            <person name="Coyne R.S."/>
            <person name="Wu M."/>
            <person name="Wu D."/>
            <person name="Thiagarajan M."/>
            <person name="Wortman J.R."/>
            <person name="Badger J.H."/>
            <person name="Ren Q."/>
            <person name="Amedeo P."/>
            <person name="Jones K.M."/>
            <person name="Tallon L.J."/>
            <person name="Delcher A.L."/>
            <person name="Salzberg S.L."/>
            <person name="Silva J.C."/>
            <person name="Haas B.J."/>
            <person name="Majoros W.H."/>
            <person name="Farzad M."/>
            <person name="Carlton J.M."/>
            <person name="Smith R.K. Jr."/>
            <person name="Garg J."/>
            <person name="Pearlman R.E."/>
            <person name="Karrer K.M."/>
            <person name="Sun L."/>
            <person name="Manning G."/>
            <person name="Elde N.C."/>
            <person name="Turkewitz A.P."/>
            <person name="Asai D.J."/>
            <person name="Wilkes D.E."/>
            <person name="Wang Y."/>
            <person name="Cai H."/>
            <person name="Collins K."/>
            <person name="Stewart B.A."/>
            <person name="Lee S.R."/>
            <person name="Wilamowska K."/>
            <person name="Weinberg Z."/>
            <person name="Ruzzo W.L."/>
            <person name="Wloga D."/>
            <person name="Gaertig J."/>
            <person name="Frankel J."/>
            <person name="Tsao C.-C."/>
            <person name="Gorovsky M.A."/>
            <person name="Keeling P.J."/>
            <person name="Waller R.F."/>
            <person name="Patron N.J."/>
            <person name="Cherry J.M."/>
            <person name="Stover N.A."/>
            <person name="Krieger C.J."/>
            <person name="del Toro C."/>
            <person name="Ryder H.F."/>
            <person name="Williamson S.C."/>
            <person name="Barbeau R.A."/>
            <person name="Hamilton E.P."/>
            <person name="Orias E."/>
        </authorList>
    </citation>
    <scope>NUCLEOTIDE SEQUENCE [LARGE SCALE GENOMIC DNA]</scope>
    <source>
        <strain evidence="2">SB210</strain>
    </source>
</reference>
<dbReference type="KEGG" id="tet:TTHERM_00780840"/>
<proteinExistence type="predicted"/>
<protein>
    <submittedName>
        <fullName evidence="1">Uncharacterized protein</fullName>
    </submittedName>
</protein>
<dbReference type="EMBL" id="GG662313">
    <property type="protein sequence ID" value="EAS05995.2"/>
    <property type="molecule type" value="Genomic_DNA"/>
</dbReference>
<dbReference type="Proteomes" id="UP000009168">
    <property type="component" value="Unassembled WGS sequence"/>
</dbReference>
<gene>
    <name evidence="1" type="ORF">TTHERM_00780840</name>
</gene>
<sequence>MVQEMIVYLSPTVLKNQQQQASRGLLTLQNSQTQIKKGFVDSSQIMFIPLIDSFLQLQLLILRCLMRYRSYQNTLIKKIISQMARRSNDTETQIKASGLQVNQFRFKEAFFLNFQLNTKIFEMNIQILNKLTNYSYLPSCFLFIQNLLNHPNNQNSDWTSFKNLLEQAYLILKPIAVPRVSERYSPKAFFPLLYYPVLFPQVNALQGKTIAKYFQNYLK</sequence>
<accession>I7M496</accession>
<dbReference type="GeneID" id="7830747"/>
<evidence type="ECO:0000313" key="1">
    <source>
        <dbReference type="EMBL" id="EAS05995.2"/>
    </source>
</evidence>
<evidence type="ECO:0000313" key="2">
    <source>
        <dbReference type="Proteomes" id="UP000009168"/>
    </source>
</evidence>
<keyword evidence="2" id="KW-1185">Reference proteome</keyword>
<dbReference type="RefSeq" id="XP_001026240.2">
    <property type="nucleotide sequence ID" value="XM_001026240.3"/>
</dbReference>
<dbReference type="InParanoid" id="I7M496"/>
<dbReference type="HOGENOM" id="CLU_1263802_0_0_1"/>
<dbReference type="AlphaFoldDB" id="I7M496"/>
<organism evidence="1 2">
    <name type="scientific">Tetrahymena thermophila (strain SB210)</name>
    <dbReference type="NCBI Taxonomy" id="312017"/>
    <lineage>
        <taxon>Eukaryota</taxon>
        <taxon>Sar</taxon>
        <taxon>Alveolata</taxon>
        <taxon>Ciliophora</taxon>
        <taxon>Intramacronucleata</taxon>
        <taxon>Oligohymenophorea</taxon>
        <taxon>Hymenostomatida</taxon>
        <taxon>Tetrahymenina</taxon>
        <taxon>Tetrahymenidae</taxon>
        <taxon>Tetrahymena</taxon>
    </lineage>
</organism>